<accession>A0A8J6FSX2</accession>
<comment type="caution">
    <text evidence="2">The sequence shown here is derived from an EMBL/GenBank/DDBJ whole genome shotgun (WGS) entry which is preliminary data.</text>
</comment>
<feature type="transmembrane region" description="Helical" evidence="1">
    <location>
        <begin position="48"/>
        <end position="65"/>
    </location>
</feature>
<dbReference type="Proteomes" id="UP000770717">
    <property type="component" value="Unassembled WGS sequence"/>
</dbReference>
<protein>
    <recommendedName>
        <fullName evidence="4">Transmembrane protein 212</fullName>
    </recommendedName>
</protein>
<feature type="transmembrane region" description="Helical" evidence="1">
    <location>
        <begin position="77"/>
        <end position="101"/>
    </location>
</feature>
<keyword evidence="1" id="KW-1133">Transmembrane helix</keyword>
<feature type="transmembrane region" description="Helical" evidence="1">
    <location>
        <begin position="146"/>
        <end position="168"/>
    </location>
</feature>
<keyword evidence="1" id="KW-0472">Membrane</keyword>
<proteinExistence type="predicted"/>
<evidence type="ECO:0000256" key="1">
    <source>
        <dbReference type="SAM" id="Phobius"/>
    </source>
</evidence>
<evidence type="ECO:0000313" key="2">
    <source>
        <dbReference type="EMBL" id="KAG9494078.1"/>
    </source>
</evidence>
<dbReference type="OrthoDB" id="9446700at2759"/>
<keyword evidence="1" id="KW-0812">Transmembrane</keyword>
<gene>
    <name evidence="2" type="ORF">GDO78_001752</name>
</gene>
<reference evidence="2" key="1">
    <citation type="thesis" date="2020" institute="ProQuest LLC" country="789 East Eisenhower Parkway, Ann Arbor, MI, USA">
        <title>Comparative Genomics and Chromosome Evolution.</title>
        <authorList>
            <person name="Mudd A.B."/>
        </authorList>
    </citation>
    <scope>NUCLEOTIDE SEQUENCE</scope>
    <source>
        <strain evidence="2">HN-11 Male</strain>
        <tissue evidence="2">Kidney and liver</tissue>
    </source>
</reference>
<name>A0A8J6FSX2_ELECQ</name>
<organism evidence="2 3">
    <name type="scientific">Eleutherodactylus coqui</name>
    <name type="common">Puerto Rican coqui</name>
    <dbReference type="NCBI Taxonomy" id="57060"/>
    <lineage>
        <taxon>Eukaryota</taxon>
        <taxon>Metazoa</taxon>
        <taxon>Chordata</taxon>
        <taxon>Craniata</taxon>
        <taxon>Vertebrata</taxon>
        <taxon>Euteleostomi</taxon>
        <taxon>Amphibia</taxon>
        <taxon>Batrachia</taxon>
        <taxon>Anura</taxon>
        <taxon>Neobatrachia</taxon>
        <taxon>Hyloidea</taxon>
        <taxon>Eleutherodactylidae</taxon>
        <taxon>Eleutherodactylinae</taxon>
        <taxon>Eleutherodactylus</taxon>
        <taxon>Eleutherodactylus</taxon>
    </lineage>
</organism>
<dbReference type="EMBL" id="WNTK01000001">
    <property type="protein sequence ID" value="KAG9494078.1"/>
    <property type="molecule type" value="Genomic_DNA"/>
</dbReference>
<feature type="transmembrane region" description="Helical" evidence="1">
    <location>
        <begin position="7"/>
        <end position="28"/>
    </location>
</feature>
<dbReference type="AlphaFoldDB" id="A0A8J6FSX2"/>
<sequence length="187" mass="20936">MTSLYQITGGILTAFGTLSIISGVIAFFPVLSYNPLFIGWSTRIACPIWNGALALSVGILTLLAYREWTQRSLWESTFTLCLLSVIGCPVQLTVAIASILIGPYCYYTFAGISSTNYIGYAIKYPFPYAKFPSVCQEPLHYEWYHLFLQIFDLLSSIFIMCSSLALLIKLSARILRTGTLNARKNIW</sequence>
<evidence type="ECO:0000313" key="3">
    <source>
        <dbReference type="Proteomes" id="UP000770717"/>
    </source>
</evidence>
<keyword evidence="3" id="KW-1185">Reference proteome</keyword>
<evidence type="ECO:0008006" key="4">
    <source>
        <dbReference type="Google" id="ProtNLM"/>
    </source>
</evidence>